<dbReference type="EC" id="6.3.2.4" evidence="4"/>
<keyword evidence="4" id="KW-0436">Ligase</keyword>
<protein>
    <submittedName>
        <fullName evidence="4">D-alanine--D-alanine ligase</fullName>
        <ecNumber evidence="4">6.3.2.4</ecNumber>
    </submittedName>
</protein>
<organism evidence="4 5">
    <name type="scientific">Paraburkholderia solisilvae</name>
    <dbReference type="NCBI Taxonomy" id="624376"/>
    <lineage>
        <taxon>Bacteria</taxon>
        <taxon>Pseudomonadati</taxon>
        <taxon>Pseudomonadota</taxon>
        <taxon>Betaproteobacteria</taxon>
        <taxon>Burkholderiales</taxon>
        <taxon>Burkholderiaceae</taxon>
        <taxon>Paraburkholderia</taxon>
    </lineage>
</organism>
<dbReference type="GO" id="GO:0008716">
    <property type="term" value="F:D-alanine-D-alanine ligase activity"/>
    <property type="evidence" value="ECO:0007669"/>
    <property type="project" value="UniProtKB-EC"/>
</dbReference>
<dbReference type="GO" id="GO:0005524">
    <property type="term" value="F:ATP binding"/>
    <property type="evidence" value="ECO:0007669"/>
    <property type="project" value="UniProtKB-UniRule"/>
</dbReference>
<evidence type="ECO:0000313" key="4">
    <source>
        <dbReference type="EMBL" id="CAB3772827.1"/>
    </source>
</evidence>
<dbReference type="AlphaFoldDB" id="A0A6J5F5L4"/>
<gene>
    <name evidence="4" type="primary">ddl_4</name>
    <name evidence="4" type="ORF">LMG29739_06334</name>
</gene>
<keyword evidence="5" id="KW-1185">Reference proteome</keyword>
<feature type="domain" description="ATP-grasp" evidence="3">
    <location>
        <begin position="126"/>
        <end position="326"/>
    </location>
</feature>
<dbReference type="PROSITE" id="PS50975">
    <property type="entry name" value="ATP_GRASP"/>
    <property type="match status" value="1"/>
</dbReference>
<name>A0A6J5F5L4_9BURK</name>
<dbReference type="RefSeq" id="WP_175115447.1">
    <property type="nucleotide sequence ID" value="NZ_CADIKF010000110.1"/>
</dbReference>
<dbReference type="InterPro" id="IPR013815">
    <property type="entry name" value="ATP_grasp_subdomain_1"/>
</dbReference>
<evidence type="ECO:0000259" key="3">
    <source>
        <dbReference type="PROSITE" id="PS50975"/>
    </source>
</evidence>
<keyword evidence="2" id="KW-0067">ATP-binding</keyword>
<dbReference type="SUPFAM" id="SSF56059">
    <property type="entry name" value="Glutathione synthetase ATP-binding domain-like"/>
    <property type="match status" value="1"/>
</dbReference>
<dbReference type="EMBL" id="CADIKF010000110">
    <property type="protein sequence ID" value="CAB3772827.1"/>
    <property type="molecule type" value="Genomic_DNA"/>
</dbReference>
<evidence type="ECO:0000256" key="1">
    <source>
        <dbReference type="ARBA" id="ARBA00023211"/>
    </source>
</evidence>
<accession>A0A6J5F5L4</accession>
<dbReference type="PANTHER" id="PTHR23132">
    <property type="entry name" value="D-ALANINE--D-ALANINE LIGASE"/>
    <property type="match status" value="1"/>
</dbReference>
<dbReference type="PANTHER" id="PTHR23132:SF23">
    <property type="entry name" value="D-ALANINE--D-ALANINE LIGASE B"/>
    <property type="match status" value="1"/>
</dbReference>
<dbReference type="Gene3D" id="3.30.470.20">
    <property type="entry name" value="ATP-grasp fold, B domain"/>
    <property type="match status" value="1"/>
</dbReference>
<evidence type="ECO:0000313" key="5">
    <source>
        <dbReference type="Proteomes" id="UP000494329"/>
    </source>
</evidence>
<keyword evidence="2" id="KW-0547">Nucleotide-binding</keyword>
<dbReference type="Proteomes" id="UP000494329">
    <property type="component" value="Unassembled WGS sequence"/>
</dbReference>
<reference evidence="4 5" key="1">
    <citation type="submission" date="2020-04" db="EMBL/GenBank/DDBJ databases">
        <authorList>
            <person name="De Canck E."/>
        </authorList>
    </citation>
    <scope>NUCLEOTIDE SEQUENCE [LARGE SCALE GENOMIC DNA]</scope>
    <source>
        <strain evidence="4 5">LMG 29739</strain>
    </source>
</reference>
<dbReference type="GO" id="GO:0046872">
    <property type="term" value="F:metal ion binding"/>
    <property type="evidence" value="ECO:0007669"/>
    <property type="project" value="InterPro"/>
</dbReference>
<keyword evidence="1" id="KW-0464">Manganese</keyword>
<evidence type="ECO:0000256" key="2">
    <source>
        <dbReference type="PROSITE-ProRule" id="PRU00409"/>
    </source>
</evidence>
<dbReference type="Gene3D" id="3.30.1490.20">
    <property type="entry name" value="ATP-grasp fold, A domain"/>
    <property type="match status" value="1"/>
</dbReference>
<dbReference type="InterPro" id="IPR011761">
    <property type="entry name" value="ATP-grasp"/>
</dbReference>
<sequence length="343" mass="37388">MKPLLAPQILKPNSGEKPRILFIAEYAPDEFAPRAKSFPGDGGYPEYHYGIWKGLQELGYPMRSSAQPTSALFAGGNIDFVFSLYNRMPINNSEVLVSAFCEYVRLPYLGAPPGIRALAEDKWLSKLAAKSIGIPTVDGVPYGSEASLAEAPAFDGPYFVKDRFGASSEGITVRSFQNTWAGAREVAAQRIGEGVPVLVEQYAPGIDITVPILGGDLPIMLGFVHPRSDKPGSILTEDLKMNDPLGYEMYDLGGASGDIHDDMMALWAAAGPMDYLRMDYRYDAKTGKRRFLEFNLCCYLGLDGATCVAGADCGLTQSDILGHVVEFGLRRQGGSRKHLKWVL</sequence>
<proteinExistence type="predicted"/>